<reference evidence="11 12" key="1">
    <citation type="journal article" date="2011" name="Proc. Natl. Acad. Sci. U.S.A.">
        <title>Comparative genomics of xylose-fermenting fungi for enhanced biofuel production.</title>
        <authorList>
            <person name="Wohlbach D.J."/>
            <person name="Kuo A."/>
            <person name="Sato T.K."/>
            <person name="Potts K.M."/>
            <person name="Salamov A.A."/>
            <person name="LaButti K.M."/>
            <person name="Sun H."/>
            <person name="Clum A."/>
            <person name="Pangilinan J.L."/>
            <person name="Lindquist E.A."/>
            <person name="Lucas S."/>
            <person name="Lapidus A."/>
            <person name="Jin M."/>
            <person name="Gunawan C."/>
            <person name="Balan V."/>
            <person name="Dale B.E."/>
            <person name="Jeffries T.W."/>
            <person name="Zinkel R."/>
            <person name="Barry K.W."/>
            <person name="Grigoriev I.V."/>
            <person name="Gasch A.P."/>
        </authorList>
    </citation>
    <scope>NUCLEOTIDE SEQUENCE [LARGE SCALE GENOMIC DNA]</scope>
    <source>
        <strain evidence="11">ATCC 10573</strain>
        <strain evidence="12">ATCC 10573 / BCRC 21748 / CBS 615 / JCM 9827 / NBRC 10315 / NRRL Y-1498 / VKM Y-70</strain>
    </source>
</reference>
<keyword evidence="7 9" id="KW-0472">Membrane</keyword>
<keyword evidence="6" id="KW-0496">Mitochondrion</keyword>
<evidence type="ECO:0000256" key="1">
    <source>
        <dbReference type="ARBA" id="ARBA00004325"/>
    </source>
</evidence>
<evidence type="ECO:0000256" key="7">
    <source>
        <dbReference type="ARBA" id="ARBA00023136"/>
    </source>
</evidence>
<keyword evidence="4 9" id="KW-1133">Transmembrane helix</keyword>
<proteinExistence type="predicted"/>
<evidence type="ECO:0000256" key="3">
    <source>
        <dbReference type="ARBA" id="ARBA00022692"/>
    </source>
</evidence>
<comment type="subcellular location">
    <subcellularLocation>
        <location evidence="1">Mitochondrion membrane</location>
    </subcellularLocation>
</comment>
<evidence type="ECO:0000256" key="5">
    <source>
        <dbReference type="ARBA" id="ARBA00023054"/>
    </source>
</evidence>
<dbReference type="Proteomes" id="UP000000707">
    <property type="component" value="Unassembled WGS sequence"/>
</dbReference>
<organism evidence="12">
    <name type="scientific">Candida tenuis (strain ATCC 10573 / BCRC 21748 / CBS 615 / JCM 9827 / NBRC 10315 / NRRL Y-1498 / VKM Y-70)</name>
    <name type="common">Yeast</name>
    <name type="synonym">Yamadazyma tenuis</name>
    <dbReference type="NCBI Taxonomy" id="590646"/>
    <lineage>
        <taxon>Eukaryota</taxon>
        <taxon>Fungi</taxon>
        <taxon>Dikarya</taxon>
        <taxon>Ascomycota</taxon>
        <taxon>Saccharomycotina</taxon>
        <taxon>Pichiomycetes</taxon>
        <taxon>Debaryomycetaceae</taxon>
        <taxon>Yamadazyma</taxon>
    </lineage>
</organism>
<keyword evidence="3 9" id="KW-0812">Transmembrane</keyword>
<dbReference type="AlphaFoldDB" id="G3BAN5"/>
<evidence type="ECO:0000256" key="8">
    <source>
        <dbReference type="SAM" id="Coils"/>
    </source>
</evidence>
<feature type="transmembrane region" description="Helical" evidence="9">
    <location>
        <begin position="65"/>
        <end position="86"/>
    </location>
</feature>
<dbReference type="OrthoDB" id="6604018at2759"/>
<dbReference type="Pfam" id="PF04588">
    <property type="entry name" value="HIG_1_N"/>
    <property type="match status" value="1"/>
</dbReference>
<evidence type="ECO:0000313" key="12">
    <source>
        <dbReference type="Proteomes" id="UP000000707"/>
    </source>
</evidence>
<dbReference type="PROSITE" id="PS51503">
    <property type="entry name" value="HIG1"/>
    <property type="match status" value="1"/>
</dbReference>
<keyword evidence="5 8" id="KW-0175">Coiled coil</keyword>
<accession>G3BAN5</accession>
<dbReference type="InterPro" id="IPR007667">
    <property type="entry name" value="Hypoxia_induced_domain"/>
</dbReference>
<dbReference type="HOGENOM" id="CLU_087356_1_0_1"/>
<evidence type="ECO:0000313" key="11">
    <source>
        <dbReference type="EMBL" id="EGV61453.1"/>
    </source>
</evidence>
<evidence type="ECO:0000256" key="2">
    <source>
        <dbReference type="ARBA" id="ARBA00013887"/>
    </source>
</evidence>
<dbReference type="KEGG" id="cten:18249874"/>
<dbReference type="GeneID" id="18249874"/>
<dbReference type="GO" id="GO:0031966">
    <property type="term" value="C:mitochondrial membrane"/>
    <property type="evidence" value="ECO:0007669"/>
    <property type="project" value="UniProtKB-SubCell"/>
</dbReference>
<sequence length="163" mass="19007">MSMRLPSSFDDAQKSEDEMDVIEKMKFKCKQQPLVPIGALATTGAIIMAVRSIRRGDRMKTQIYYRYRVGFQLFTLCALVGGGYFFQSDSVAQKKTREDKLREKAKLREQLWIEELERRDAAIQARKLRAQESKEELEKIAKEGFNEEKYRKGLEEKGKKTNE</sequence>
<dbReference type="Gene3D" id="6.10.140.1320">
    <property type="match status" value="1"/>
</dbReference>
<evidence type="ECO:0000259" key="10">
    <source>
        <dbReference type="PROSITE" id="PS51503"/>
    </source>
</evidence>
<dbReference type="PANTHER" id="PTHR12297">
    <property type="entry name" value="HYPOXIA-INDUCBILE GENE 1 HIG1 -RELATED"/>
    <property type="match status" value="1"/>
</dbReference>
<evidence type="ECO:0000256" key="4">
    <source>
        <dbReference type="ARBA" id="ARBA00022989"/>
    </source>
</evidence>
<dbReference type="eggNOG" id="KOG4431">
    <property type="taxonomic scope" value="Eukaryota"/>
</dbReference>
<dbReference type="STRING" id="590646.G3BAN5"/>
<evidence type="ECO:0000256" key="9">
    <source>
        <dbReference type="SAM" id="Phobius"/>
    </source>
</evidence>
<keyword evidence="12" id="KW-1185">Reference proteome</keyword>
<gene>
    <name evidence="11" type="ORF">CANTEDRAFT_135405</name>
</gene>
<feature type="transmembrane region" description="Helical" evidence="9">
    <location>
        <begin position="34"/>
        <end position="53"/>
    </location>
</feature>
<dbReference type="GO" id="GO:0097250">
    <property type="term" value="P:mitochondrial respirasome assembly"/>
    <property type="evidence" value="ECO:0007669"/>
    <property type="project" value="TreeGrafter"/>
</dbReference>
<name>G3BAN5_CANTC</name>
<dbReference type="EMBL" id="GL996527">
    <property type="protein sequence ID" value="EGV61453.1"/>
    <property type="molecule type" value="Genomic_DNA"/>
</dbReference>
<dbReference type="InterPro" id="IPR050355">
    <property type="entry name" value="RCF1"/>
</dbReference>
<feature type="domain" description="HIG1" evidence="10">
    <location>
        <begin position="6"/>
        <end position="97"/>
    </location>
</feature>
<dbReference type="EMBL" id="GL996527">
    <property type="protein sequence ID" value="EGV61454.1"/>
    <property type="molecule type" value="Genomic_DNA"/>
</dbReference>
<dbReference type="PANTHER" id="PTHR12297:SF3">
    <property type="entry name" value="HIG1 DOMAIN FAMILY MEMBER 1A"/>
    <property type="match status" value="1"/>
</dbReference>
<protein>
    <recommendedName>
        <fullName evidence="2">Respiratory supercomplex factor 1, mitochondrial</fullName>
    </recommendedName>
</protein>
<evidence type="ECO:0000256" key="6">
    <source>
        <dbReference type="ARBA" id="ARBA00023128"/>
    </source>
</evidence>
<feature type="coiled-coil region" evidence="8">
    <location>
        <begin position="113"/>
        <end position="143"/>
    </location>
</feature>